<dbReference type="InterPro" id="IPR008533">
    <property type="entry name" value="DUF815"/>
</dbReference>
<dbReference type="EMBL" id="BMJM01000003">
    <property type="protein sequence ID" value="GGE07040.1"/>
    <property type="molecule type" value="Genomic_DNA"/>
</dbReference>
<protein>
    <submittedName>
        <fullName evidence="1">ATPase AAA</fullName>
    </submittedName>
</protein>
<comment type="caution">
    <text evidence="1">The sequence shown here is derived from an EMBL/GenBank/DDBJ whole genome shotgun (WGS) entry which is preliminary data.</text>
</comment>
<evidence type="ECO:0000313" key="2">
    <source>
        <dbReference type="Proteomes" id="UP000635071"/>
    </source>
</evidence>
<evidence type="ECO:0000313" key="1">
    <source>
        <dbReference type="EMBL" id="GGE07040.1"/>
    </source>
</evidence>
<reference evidence="1" key="2">
    <citation type="submission" date="2020-09" db="EMBL/GenBank/DDBJ databases">
        <authorList>
            <person name="Sun Q."/>
            <person name="Zhou Y."/>
        </authorList>
    </citation>
    <scope>NUCLEOTIDE SEQUENCE</scope>
    <source>
        <strain evidence="1">CGMCC 1.15519</strain>
    </source>
</reference>
<organism evidence="1 2">
    <name type="scientific">Sandarakinorhabdus glacialis</name>
    <dbReference type="NCBI Taxonomy" id="1614636"/>
    <lineage>
        <taxon>Bacteria</taxon>
        <taxon>Pseudomonadati</taxon>
        <taxon>Pseudomonadota</taxon>
        <taxon>Alphaproteobacteria</taxon>
        <taxon>Sphingomonadales</taxon>
        <taxon>Sphingosinicellaceae</taxon>
        <taxon>Sandarakinorhabdus</taxon>
    </lineage>
</organism>
<accession>A0A917E7M4</accession>
<gene>
    <name evidence="1" type="ORF">GCM10011529_11800</name>
</gene>
<dbReference type="InterPro" id="IPR027417">
    <property type="entry name" value="P-loop_NTPase"/>
</dbReference>
<dbReference type="Gene3D" id="3.40.50.300">
    <property type="entry name" value="P-loop containing nucleotide triphosphate hydrolases"/>
    <property type="match status" value="1"/>
</dbReference>
<reference evidence="1" key="1">
    <citation type="journal article" date="2014" name="Int. J. Syst. Evol. Microbiol.">
        <title>Complete genome sequence of Corynebacterium casei LMG S-19264T (=DSM 44701T), isolated from a smear-ripened cheese.</title>
        <authorList>
            <consortium name="US DOE Joint Genome Institute (JGI-PGF)"/>
            <person name="Walter F."/>
            <person name="Albersmeier A."/>
            <person name="Kalinowski J."/>
            <person name="Ruckert C."/>
        </authorList>
    </citation>
    <scope>NUCLEOTIDE SEQUENCE</scope>
    <source>
        <strain evidence="1">CGMCC 1.15519</strain>
    </source>
</reference>
<sequence>MTDPLLRIAAALERLSPPITDADPAHGHWFVWTAAGLAAVPPPRSAPLALYAGVDTQRANLLENARRHAAGLPAHDVLLWGARGMGKSSLVRAVHASLAADNEHIALVQVAQPDLETLPRLFTRLAATDRRFTIFLDDLSLDGDDGKVHALRSLLDGGVMARPEHIRLAVTSNRRNLVPRSMAENDAHPDANAVNMRDVTDDRLALADRFGLRLGFHNCDQPTYLAICRNYAGALGLPFDPHAALAWATGRGARSGRVAWQFSVETAGAAGRQINL</sequence>
<keyword evidence="2" id="KW-1185">Reference proteome</keyword>
<proteinExistence type="predicted"/>
<dbReference type="Pfam" id="PF05673">
    <property type="entry name" value="DUF815"/>
    <property type="match status" value="1"/>
</dbReference>
<dbReference type="PANTHER" id="PTHR42935">
    <property type="entry name" value="SLR0930 PROTEIN"/>
    <property type="match status" value="1"/>
</dbReference>
<dbReference type="AlphaFoldDB" id="A0A917E7M4"/>
<dbReference type="SUPFAM" id="SSF52540">
    <property type="entry name" value="P-loop containing nucleoside triphosphate hydrolases"/>
    <property type="match status" value="1"/>
</dbReference>
<dbReference type="RefSeq" id="WP_188762005.1">
    <property type="nucleotide sequence ID" value="NZ_BMJM01000003.1"/>
</dbReference>
<name>A0A917E7M4_9SPHN</name>
<dbReference type="PANTHER" id="PTHR42935:SF1">
    <property type="entry name" value="SLR0930 PROTEIN"/>
    <property type="match status" value="1"/>
</dbReference>
<dbReference type="Proteomes" id="UP000635071">
    <property type="component" value="Unassembled WGS sequence"/>
</dbReference>